<reference evidence="2" key="1">
    <citation type="submission" date="2023-03" db="EMBL/GenBank/DDBJ databases">
        <title>Multiphase analysis and comparison of six strains from genera Psychromarinibacter, Lutimaribacter, and Maritimibacter, including a novel species: Psychromarinibacter sediminicola sp. nov.</title>
        <authorList>
            <person name="Wang Y.-H."/>
            <person name="Ye M.-Q."/>
            <person name="Du Z.-J."/>
        </authorList>
    </citation>
    <scope>NUCLEOTIDE SEQUENCE</scope>
    <source>
        <strain evidence="2">C21-152</strain>
    </source>
</reference>
<gene>
    <name evidence="2" type="ORF">P1J78_01235</name>
</gene>
<dbReference type="AlphaFoldDB" id="A0AAE3NN40"/>
<dbReference type="Proteomes" id="UP001220964">
    <property type="component" value="Unassembled WGS sequence"/>
</dbReference>
<protein>
    <submittedName>
        <fullName evidence="2">Uncharacterized protein</fullName>
    </submittedName>
</protein>
<comment type="caution">
    <text evidence="2">The sequence shown here is derived from an EMBL/GenBank/DDBJ whole genome shotgun (WGS) entry which is preliminary data.</text>
</comment>
<organism evidence="2 3">
    <name type="scientific">Psychromarinibacter sediminicola</name>
    <dbReference type="NCBI Taxonomy" id="3033385"/>
    <lineage>
        <taxon>Bacteria</taxon>
        <taxon>Pseudomonadati</taxon>
        <taxon>Pseudomonadota</taxon>
        <taxon>Alphaproteobacteria</taxon>
        <taxon>Rhodobacterales</taxon>
        <taxon>Paracoccaceae</taxon>
        <taxon>Psychromarinibacter</taxon>
    </lineage>
</organism>
<feature type="compositionally biased region" description="Basic and acidic residues" evidence="1">
    <location>
        <begin position="7"/>
        <end position="21"/>
    </location>
</feature>
<sequence length="62" mass="6969">MTAKIFKKGEIDEARRRRGEDTQDQPRGGGADLPPVTGGLIDTLFEIERDHRREPLDMPHAA</sequence>
<evidence type="ECO:0000313" key="2">
    <source>
        <dbReference type="EMBL" id="MDF0599344.1"/>
    </source>
</evidence>
<feature type="region of interest" description="Disordered" evidence="1">
    <location>
        <begin position="1"/>
        <end position="40"/>
    </location>
</feature>
<dbReference type="RefSeq" id="WP_275565488.1">
    <property type="nucleotide sequence ID" value="NZ_JARGYC010000002.1"/>
</dbReference>
<dbReference type="EMBL" id="JARGYC010000002">
    <property type="protein sequence ID" value="MDF0599344.1"/>
    <property type="molecule type" value="Genomic_DNA"/>
</dbReference>
<evidence type="ECO:0000256" key="1">
    <source>
        <dbReference type="SAM" id="MobiDB-lite"/>
    </source>
</evidence>
<keyword evidence="3" id="KW-1185">Reference proteome</keyword>
<name>A0AAE3NN40_9RHOB</name>
<proteinExistence type="predicted"/>
<accession>A0AAE3NN40</accession>
<evidence type="ECO:0000313" key="3">
    <source>
        <dbReference type="Proteomes" id="UP001220964"/>
    </source>
</evidence>